<dbReference type="GO" id="GO:0004222">
    <property type="term" value="F:metalloendopeptidase activity"/>
    <property type="evidence" value="ECO:0007669"/>
    <property type="project" value="TreeGrafter"/>
</dbReference>
<protein>
    <submittedName>
        <fullName evidence="7">Peptidase M23</fullName>
    </submittedName>
</protein>
<evidence type="ECO:0000256" key="3">
    <source>
        <dbReference type="SAM" id="MobiDB-lite"/>
    </source>
</evidence>
<feature type="region of interest" description="Disordered" evidence="3">
    <location>
        <begin position="266"/>
        <end position="306"/>
    </location>
</feature>
<dbReference type="OrthoDB" id="9805070at2"/>
<feature type="signal peptide" evidence="4">
    <location>
        <begin position="1"/>
        <end position="28"/>
    </location>
</feature>
<dbReference type="Pfam" id="PF01551">
    <property type="entry name" value="Peptidase_M23"/>
    <property type="match status" value="1"/>
</dbReference>
<dbReference type="EMBL" id="NOKQ01000134">
    <property type="protein sequence ID" value="OZS79087.1"/>
    <property type="molecule type" value="Genomic_DNA"/>
</dbReference>
<evidence type="ECO:0000313" key="8">
    <source>
        <dbReference type="Proteomes" id="UP000217065"/>
    </source>
</evidence>
<dbReference type="PANTHER" id="PTHR21666:SF289">
    <property type="entry name" value="L-ALA--D-GLU ENDOPEPTIDASE"/>
    <property type="match status" value="1"/>
</dbReference>
<keyword evidence="1 4" id="KW-0732">Signal</keyword>
<reference evidence="7 8" key="1">
    <citation type="submission" date="2017-07" db="EMBL/GenBank/DDBJ databases">
        <title>Tetzosporium hominis gen.nov. sp.nov.</title>
        <authorList>
            <person name="Tetz G."/>
            <person name="Tetz V."/>
        </authorList>
    </citation>
    <scope>NUCLEOTIDE SEQUENCE [LARGE SCALE GENOMIC DNA]</scope>
    <source>
        <strain evidence="7 8">VT-49</strain>
    </source>
</reference>
<dbReference type="InterPro" id="IPR016047">
    <property type="entry name" value="M23ase_b-sheet_dom"/>
</dbReference>
<feature type="compositionally biased region" description="Low complexity" evidence="3">
    <location>
        <begin position="293"/>
        <end position="306"/>
    </location>
</feature>
<organism evidence="7 8">
    <name type="scientific">Tetzosporium hominis</name>
    <dbReference type="NCBI Taxonomy" id="2020506"/>
    <lineage>
        <taxon>Bacteria</taxon>
        <taxon>Bacillati</taxon>
        <taxon>Bacillota</taxon>
        <taxon>Bacilli</taxon>
        <taxon>Bacillales</taxon>
        <taxon>Caryophanaceae</taxon>
        <taxon>Tetzosporium</taxon>
    </lineage>
</organism>
<dbReference type="InterPro" id="IPR011055">
    <property type="entry name" value="Dup_hybrid_motif"/>
</dbReference>
<feature type="domain" description="Peptidoglycan hydrolase PcsB coiled-coil" evidence="6">
    <location>
        <begin position="108"/>
        <end position="181"/>
    </location>
</feature>
<evidence type="ECO:0000313" key="7">
    <source>
        <dbReference type="EMBL" id="OZS79087.1"/>
    </source>
</evidence>
<proteinExistence type="predicted"/>
<feature type="compositionally biased region" description="Basic and acidic residues" evidence="3">
    <location>
        <begin position="266"/>
        <end position="279"/>
    </location>
</feature>
<feature type="domain" description="M23ase beta-sheet core" evidence="5">
    <location>
        <begin position="332"/>
        <end position="424"/>
    </location>
</feature>
<evidence type="ECO:0000259" key="6">
    <source>
        <dbReference type="Pfam" id="PF24568"/>
    </source>
</evidence>
<evidence type="ECO:0000259" key="5">
    <source>
        <dbReference type="Pfam" id="PF01551"/>
    </source>
</evidence>
<dbReference type="InterPro" id="IPR057309">
    <property type="entry name" value="PcsB_CC"/>
</dbReference>
<dbReference type="Proteomes" id="UP000217065">
    <property type="component" value="Unassembled WGS sequence"/>
</dbReference>
<dbReference type="Gene3D" id="2.70.70.10">
    <property type="entry name" value="Glucose Permease (Domain IIA)"/>
    <property type="match status" value="1"/>
</dbReference>
<keyword evidence="2" id="KW-0175">Coiled coil</keyword>
<dbReference type="SUPFAM" id="SSF57997">
    <property type="entry name" value="Tropomyosin"/>
    <property type="match status" value="1"/>
</dbReference>
<dbReference type="Pfam" id="PF24568">
    <property type="entry name" value="CC_PcsB"/>
    <property type="match status" value="1"/>
</dbReference>
<evidence type="ECO:0000256" key="1">
    <source>
        <dbReference type="ARBA" id="ARBA00022729"/>
    </source>
</evidence>
<keyword evidence="8" id="KW-1185">Reference proteome</keyword>
<dbReference type="PANTHER" id="PTHR21666">
    <property type="entry name" value="PEPTIDASE-RELATED"/>
    <property type="match status" value="1"/>
</dbReference>
<dbReference type="RefSeq" id="WP_094941466.1">
    <property type="nucleotide sequence ID" value="NZ_NOKQ01000134.1"/>
</dbReference>
<name>A0A264W7S2_9BACL</name>
<evidence type="ECO:0000256" key="2">
    <source>
        <dbReference type="SAM" id="Coils"/>
    </source>
</evidence>
<accession>A0A264W7S2</accession>
<comment type="caution">
    <text evidence="7">The sequence shown here is derived from an EMBL/GenBank/DDBJ whole genome shotgun (WGS) entry which is preliminary data.</text>
</comment>
<feature type="chain" id="PRO_5013215555" evidence="4">
    <location>
        <begin position="29"/>
        <end position="442"/>
    </location>
</feature>
<dbReference type="AlphaFoldDB" id="A0A264W7S2"/>
<dbReference type="SUPFAM" id="SSF51261">
    <property type="entry name" value="Duplicated hybrid motif"/>
    <property type="match status" value="1"/>
</dbReference>
<dbReference type="Gene3D" id="6.10.250.3150">
    <property type="match status" value="1"/>
</dbReference>
<sequence length="442" mass="48329">MSTTSRKVKIATWLTAATLLFTSGTVSAASLDELKEQQQQLEQQKNDLNSSIKEKKGEIQQKASEIETIEGKVKKLSDEIVSTEKKIDEVLAQIATTEKEIADLKESIEELKLKIEERDELLKERLRATQVNGSSVDYISVFLGAESFIDLIDRFSAVTTLMEADRQILRDQANDKKQLEDEKALVEQKLQQQENRKAELVDLKKSLDGQRAQMNTLLDELEAEQNKLKTEQQAMETDYEEIANLSEETKSKIVAEQKRIAEIARKQAEEQRRKEEAARKAQQNSGGSGSSGGSSSTVSAPAVSSGAWTKPVNGTLTSGYGYRVHPIYGTGKMHYGVDFANSIGTPVVSAAAGVVSYAAPFSTYGNAVMVTHNIDGQTFTTLYAHLSAINASVGQTVSKGQQIGALGNTGNSTGPHLHFEVHVGSWNGMAANSVNPLRYIPM</sequence>
<feature type="coiled-coil region" evidence="2">
    <location>
        <begin position="27"/>
        <end position="124"/>
    </location>
</feature>
<dbReference type="CDD" id="cd12797">
    <property type="entry name" value="M23_peptidase"/>
    <property type="match status" value="1"/>
</dbReference>
<evidence type="ECO:0000256" key="4">
    <source>
        <dbReference type="SAM" id="SignalP"/>
    </source>
</evidence>
<dbReference type="InterPro" id="IPR050570">
    <property type="entry name" value="Cell_wall_metabolism_enzyme"/>
</dbReference>
<gene>
    <name evidence="7" type="ORF">CF394_01305</name>
</gene>